<reference evidence="2 3" key="1">
    <citation type="submission" date="2018-12" db="EMBL/GenBank/DDBJ databases">
        <title>Genomic taxonomy of the Vibrionaceae family.</title>
        <authorList>
            <person name="Gomez-Gil B."/>
            <person name="Enciso-Ibarra K."/>
        </authorList>
    </citation>
    <scope>NUCLEOTIDE SEQUENCE [LARGE SCALE GENOMIC DNA]</scope>
    <source>
        <strain evidence="2 3">CAIM 594</strain>
    </source>
</reference>
<dbReference type="RefSeq" id="WP_125320584.1">
    <property type="nucleotide sequence ID" value="NZ_AP024891.1"/>
</dbReference>
<evidence type="ECO:0000313" key="2">
    <source>
        <dbReference type="EMBL" id="RSD31728.1"/>
    </source>
</evidence>
<feature type="signal peptide" evidence="1">
    <location>
        <begin position="1"/>
        <end position="20"/>
    </location>
</feature>
<dbReference type="Gene3D" id="1.10.530.10">
    <property type="match status" value="1"/>
</dbReference>
<dbReference type="AlphaFoldDB" id="A0A3R9G444"/>
<dbReference type="SUPFAM" id="SSF53955">
    <property type="entry name" value="Lysozyme-like"/>
    <property type="match status" value="1"/>
</dbReference>
<sequence length="177" mass="20117">MVGYRIAVMALFLFMPTAWAVPPLYHVIAERESVPPQALYALAMTESATLLGNGQVRPWPWTLNVEGQPYRYPSKAQACQALKHFLMRTKVVDIGLLQINWRWHSAPFSKPCDVLVPETNLTYAAKLLYRAYLRLGDWTKAAGYYHRPAGGTPAKRYQQKFSEHYAQTIITFQGGNL</sequence>
<accession>A0A3R9G444</accession>
<gene>
    <name evidence="2" type="ORF">EJA03_07320</name>
</gene>
<keyword evidence="3" id="KW-1185">Reference proteome</keyword>
<dbReference type="InterPro" id="IPR023346">
    <property type="entry name" value="Lysozyme-like_dom_sf"/>
</dbReference>
<dbReference type="Proteomes" id="UP000269041">
    <property type="component" value="Unassembled WGS sequence"/>
</dbReference>
<evidence type="ECO:0000313" key="3">
    <source>
        <dbReference type="Proteomes" id="UP000269041"/>
    </source>
</evidence>
<proteinExistence type="predicted"/>
<organism evidence="2 3">
    <name type="scientific">Vibrio pectenicida</name>
    <dbReference type="NCBI Taxonomy" id="62763"/>
    <lineage>
        <taxon>Bacteria</taxon>
        <taxon>Pseudomonadati</taxon>
        <taxon>Pseudomonadota</taxon>
        <taxon>Gammaproteobacteria</taxon>
        <taxon>Vibrionales</taxon>
        <taxon>Vibrionaceae</taxon>
        <taxon>Vibrio</taxon>
    </lineage>
</organism>
<name>A0A3R9G444_9VIBR</name>
<feature type="chain" id="PRO_5018770030" evidence="1">
    <location>
        <begin position="21"/>
        <end position="177"/>
    </location>
</feature>
<dbReference type="EMBL" id="RSFA01000024">
    <property type="protein sequence ID" value="RSD31728.1"/>
    <property type="molecule type" value="Genomic_DNA"/>
</dbReference>
<evidence type="ECO:0000256" key="1">
    <source>
        <dbReference type="SAM" id="SignalP"/>
    </source>
</evidence>
<dbReference type="OrthoDB" id="5945995at2"/>
<protein>
    <submittedName>
        <fullName evidence="2">Uncharacterized protein</fullName>
    </submittedName>
</protein>
<comment type="caution">
    <text evidence="2">The sequence shown here is derived from an EMBL/GenBank/DDBJ whole genome shotgun (WGS) entry which is preliminary data.</text>
</comment>
<keyword evidence="1" id="KW-0732">Signal</keyword>